<dbReference type="OrthoDB" id="956065at2759"/>
<name>A0A9W7HRG6_HIBTR</name>
<dbReference type="PANTHER" id="PTHR47074">
    <property type="entry name" value="BNAC02G40300D PROTEIN"/>
    <property type="match status" value="1"/>
</dbReference>
<gene>
    <name evidence="2" type="ORF">HRI_001731300</name>
</gene>
<dbReference type="SUPFAM" id="SSF53098">
    <property type="entry name" value="Ribonuclease H-like"/>
    <property type="match status" value="1"/>
</dbReference>
<dbReference type="InterPro" id="IPR036397">
    <property type="entry name" value="RNaseH_sf"/>
</dbReference>
<evidence type="ECO:0000313" key="2">
    <source>
        <dbReference type="EMBL" id="GMI80620.1"/>
    </source>
</evidence>
<dbReference type="InterPro" id="IPR002156">
    <property type="entry name" value="RNaseH_domain"/>
</dbReference>
<dbReference type="Proteomes" id="UP001165190">
    <property type="component" value="Unassembled WGS sequence"/>
</dbReference>
<dbReference type="InterPro" id="IPR052929">
    <property type="entry name" value="RNase_H-like_EbsB-rel"/>
</dbReference>
<reference evidence="2" key="1">
    <citation type="submission" date="2023-05" db="EMBL/GenBank/DDBJ databases">
        <title>Genome and transcriptome analyses reveal genes involved in the formation of fine ridges on petal epidermal cells in Hibiscus trionum.</title>
        <authorList>
            <person name="Koshimizu S."/>
            <person name="Masuda S."/>
            <person name="Ishii T."/>
            <person name="Shirasu K."/>
            <person name="Hoshino A."/>
            <person name="Arita M."/>
        </authorList>
    </citation>
    <scope>NUCLEOTIDE SEQUENCE</scope>
    <source>
        <strain evidence="2">Hamamatsu line</strain>
    </source>
</reference>
<evidence type="ECO:0000313" key="3">
    <source>
        <dbReference type="Proteomes" id="UP001165190"/>
    </source>
</evidence>
<comment type="caution">
    <text evidence="2">The sequence shown here is derived from an EMBL/GenBank/DDBJ whole genome shotgun (WGS) entry which is preliminary data.</text>
</comment>
<evidence type="ECO:0000259" key="1">
    <source>
        <dbReference type="Pfam" id="PF13456"/>
    </source>
</evidence>
<keyword evidence="3" id="KW-1185">Reference proteome</keyword>
<sequence>MGACRRITFHVSSAFQAEAVAALHAVKLLSDLGFRRVEIEGDSLTTIKKLQSNNPDMSVISGIIHEIKERAKDFFKISYTHTFRRANMAAHLIAGAFRLGSDDLFLVEEVPDCALLAVERDRPSS</sequence>
<dbReference type="EMBL" id="BSYR01000017">
    <property type="protein sequence ID" value="GMI80620.1"/>
    <property type="molecule type" value="Genomic_DNA"/>
</dbReference>
<protein>
    <recommendedName>
        <fullName evidence="1">RNase H type-1 domain-containing protein</fullName>
    </recommendedName>
</protein>
<dbReference type="GO" id="GO:0003676">
    <property type="term" value="F:nucleic acid binding"/>
    <property type="evidence" value="ECO:0007669"/>
    <property type="project" value="InterPro"/>
</dbReference>
<feature type="domain" description="RNase H type-1" evidence="1">
    <location>
        <begin position="10"/>
        <end position="94"/>
    </location>
</feature>
<dbReference type="CDD" id="cd06222">
    <property type="entry name" value="RNase_H_like"/>
    <property type="match status" value="1"/>
</dbReference>
<dbReference type="InterPro" id="IPR012337">
    <property type="entry name" value="RNaseH-like_sf"/>
</dbReference>
<proteinExistence type="predicted"/>
<dbReference type="Gene3D" id="3.30.420.10">
    <property type="entry name" value="Ribonuclease H-like superfamily/Ribonuclease H"/>
    <property type="match status" value="1"/>
</dbReference>
<organism evidence="2 3">
    <name type="scientific">Hibiscus trionum</name>
    <name type="common">Flower of an hour</name>
    <dbReference type="NCBI Taxonomy" id="183268"/>
    <lineage>
        <taxon>Eukaryota</taxon>
        <taxon>Viridiplantae</taxon>
        <taxon>Streptophyta</taxon>
        <taxon>Embryophyta</taxon>
        <taxon>Tracheophyta</taxon>
        <taxon>Spermatophyta</taxon>
        <taxon>Magnoliopsida</taxon>
        <taxon>eudicotyledons</taxon>
        <taxon>Gunneridae</taxon>
        <taxon>Pentapetalae</taxon>
        <taxon>rosids</taxon>
        <taxon>malvids</taxon>
        <taxon>Malvales</taxon>
        <taxon>Malvaceae</taxon>
        <taxon>Malvoideae</taxon>
        <taxon>Hibiscus</taxon>
    </lineage>
</organism>
<dbReference type="InterPro" id="IPR044730">
    <property type="entry name" value="RNase_H-like_dom_plant"/>
</dbReference>
<accession>A0A9W7HRG6</accession>
<dbReference type="Pfam" id="PF13456">
    <property type="entry name" value="RVT_3"/>
    <property type="match status" value="1"/>
</dbReference>
<dbReference type="AlphaFoldDB" id="A0A9W7HRG6"/>
<dbReference type="GO" id="GO:0004523">
    <property type="term" value="F:RNA-DNA hybrid ribonuclease activity"/>
    <property type="evidence" value="ECO:0007669"/>
    <property type="project" value="InterPro"/>
</dbReference>
<dbReference type="PANTHER" id="PTHR47074:SF61">
    <property type="entry name" value="RNASE H TYPE-1 DOMAIN-CONTAINING PROTEIN"/>
    <property type="match status" value="1"/>
</dbReference>